<gene>
    <name evidence="2" type="ORF">PSFLO_03637</name>
</gene>
<name>A0A5C3F262_9BASI</name>
<dbReference type="Proteomes" id="UP000323386">
    <property type="component" value="Unassembled WGS sequence"/>
</dbReference>
<feature type="compositionally biased region" description="Basic and acidic residues" evidence="1">
    <location>
        <begin position="25"/>
        <end position="37"/>
    </location>
</feature>
<keyword evidence="3" id="KW-1185">Reference proteome</keyword>
<evidence type="ECO:0000313" key="2">
    <source>
        <dbReference type="EMBL" id="SPO38160.1"/>
    </source>
</evidence>
<evidence type="ECO:0000256" key="1">
    <source>
        <dbReference type="SAM" id="MobiDB-lite"/>
    </source>
</evidence>
<protein>
    <submittedName>
        <fullName evidence="2">Uncharacterized protein</fullName>
    </submittedName>
</protein>
<feature type="region of interest" description="Disordered" evidence="1">
    <location>
        <begin position="1"/>
        <end position="82"/>
    </location>
</feature>
<reference evidence="2 3" key="1">
    <citation type="submission" date="2018-03" db="EMBL/GenBank/DDBJ databases">
        <authorList>
            <person name="Guldener U."/>
        </authorList>
    </citation>
    <scope>NUCLEOTIDE SEQUENCE [LARGE SCALE GENOMIC DNA]</scope>
    <source>
        <strain evidence="2 3">DAOM196992</strain>
    </source>
</reference>
<organism evidence="2 3">
    <name type="scientific">Pseudozyma flocculosa</name>
    <dbReference type="NCBI Taxonomy" id="84751"/>
    <lineage>
        <taxon>Eukaryota</taxon>
        <taxon>Fungi</taxon>
        <taxon>Dikarya</taxon>
        <taxon>Basidiomycota</taxon>
        <taxon>Ustilaginomycotina</taxon>
        <taxon>Ustilaginomycetes</taxon>
        <taxon>Ustilaginales</taxon>
        <taxon>Ustilaginaceae</taxon>
        <taxon>Pseudozyma</taxon>
    </lineage>
</organism>
<sequence>MDDVGGEGRGQEYQGRCEWMDEGGDEGRRERGAKGERGQAGAEKQQQQQQQAKAEASRSAAAPPRLASLRLSPNAGKQAKPGWDLQRALDAHLRGQGEASSLSPGAALRCRGPVCLARSAPAWRLRIVDGRPQACSFLVPLCRALASSLCTQLHLNGALGPLPTSRVSITQGVGWSQKARPLRLARPPA</sequence>
<evidence type="ECO:0000313" key="3">
    <source>
        <dbReference type="Proteomes" id="UP000323386"/>
    </source>
</evidence>
<feature type="compositionally biased region" description="Low complexity" evidence="1">
    <location>
        <begin position="39"/>
        <end position="62"/>
    </location>
</feature>
<proteinExistence type="predicted"/>
<dbReference type="AlphaFoldDB" id="A0A5C3F262"/>
<accession>A0A5C3F262</accession>
<dbReference type="EMBL" id="OOIP01000009">
    <property type="protein sequence ID" value="SPO38160.1"/>
    <property type="molecule type" value="Genomic_DNA"/>
</dbReference>